<dbReference type="InterPro" id="IPR029044">
    <property type="entry name" value="Nucleotide-diphossugar_trans"/>
</dbReference>
<dbReference type="PANTHER" id="PTHR22916">
    <property type="entry name" value="GLYCOSYLTRANSFERASE"/>
    <property type="match status" value="1"/>
</dbReference>
<dbReference type="SUPFAM" id="SSF53448">
    <property type="entry name" value="Nucleotide-diphospho-sugar transferases"/>
    <property type="match status" value="1"/>
</dbReference>
<dbReference type="Proteomes" id="UP000198606">
    <property type="component" value="Unassembled WGS sequence"/>
</dbReference>
<evidence type="ECO:0000313" key="3">
    <source>
        <dbReference type="Proteomes" id="UP000198606"/>
    </source>
</evidence>
<organism evidence="2 3">
    <name type="scientific">Phytopseudomonas flavescens</name>
    <dbReference type="NCBI Taxonomy" id="29435"/>
    <lineage>
        <taxon>Bacteria</taxon>
        <taxon>Pseudomonadati</taxon>
        <taxon>Pseudomonadota</taxon>
        <taxon>Gammaproteobacteria</taxon>
        <taxon>Pseudomonadales</taxon>
        <taxon>Pseudomonadaceae</taxon>
        <taxon>Phytopseudomonas</taxon>
    </lineage>
</organism>
<protein>
    <submittedName>
        <fullName evidence="2">Glycosyl transferase family 2</fullName>
    </submittedName>
</protein>
<dbReference type="Gene3D" id="3.90.550.10">
    <property type="entry name" value="Spore Coat Polysaccharide Biosynthesis Protein SpsA, Chain A"/>
    <property type="match status" value="1"/>
</dbReference>
<dbReference type="PANTHER" id="PTHR22916:SF3">
    <property type="entry name" value="UDP-GLCNAC:BETAGAL BETA-1,3-N-ACETYLGLUCOSAMINYLTRANSFERASE-LIKE PROTEIN 1"/>
    <property type="match status" value="1"/>
</dbReference>
<dbReference type="STRING" id="29435.SAMN05216588_11866"/>
<evidence type="ECO:0000313" key="2">
    <source>
        <dbReference type="EMBL" id="SDI51358.1"/>
    </source>
</evidence>
<dbReference type="Pfam" id="PF00535">
    <property type="entry name" value="Glycos_transf_2"/>
    <property type="match status" value="1"/>
</dbReference>
<feature type="domain" description="Glycosyltransferase 2-like" evidence="1">
    <location>
        <begin position="7"/>
        <end position="112"/>
    </location>
</feature>
<keyword evidence="2" id="KW-0808">Transferase</keyword>
<name>A0A1G8L6Q3_9GAMM</name>
<accession>A0A1G8L6Q3</accession>
<sequence length="297" mass="32789">MYFHGVSVVIAAKDEALHVREAVSSILNQSDVDFELIFVDDGSKDSTYSIVCELAASDSRLKVLKNPGAGKCSAFNYGVSMATGSFVCIFAGDDLMPPGSLSQRFKAVSAYSPSLPVVGLCKLKTISEDKKFDGQIVPKATGVGGFTGVSYLMSRPVLDKIFPVPESLPNEDTWMEVAVRYMPGWTIVHSDVIGCHWRVHSGNSINMQLSFSEYNRRLTPRMSAFERFYDKHRADLDRNGIAFLKSRIECEHARASGSVLGVLTSSAPLVDRLRALSATNSFFYELRRRLFKLLSGF</sequence>
<evidence type="ECO:0000259" key="1">
    <source>
        <dbReference type="Pfam" id="PF00535"/>
    </source>
</evidence>
<reference evidence="2 3" key="1">
    <citation type="submission" date="2016-10" db="EMBL/GenBank/DDBJ databases">
        <authorList>
            <person name="de Groot N.N."/>
        </authorList>
    </citation>
    <scope>NUCLEOTIDE SEQUENCE [LARGE SCALE GENOMIC DNA]</scope>
    <source>
        <strain evidence="2 3">LMG 18387</strain>
    </source>
</reference>
<gene>
    <name evidence="2" type="ORF">SAMN05216588_11866</name>
</gene>
<dbReference type="AlphaFoldDB" id="A0A1G8L6Q3"/>
<dbReference type="InterPro" id="IPR001173">
    <property type="entry name" value="Glyco_trans_2-like"/>
</dbReference>
<dbReference type="CDD" id="cd00761">
    <property type="entry name" value="Glyco_tranf_GTA_type"/>
    <property type="match status" value="1"/>
</dbReference>
<dbReference type="EMBL" id="FNDG01000018">
    <property type="protein sequence ID" value="SDI51358.1"/>
    <property type="molecule type" value="Genomic_DNA"/>
</dbReference>
<dbReference type="RefSeq" id="WP_084307835.1">
    <property type="nucleotide sequence ID" value="NZ_FNDG01000018.1"/>
</dbReference>
<proteinExistence type="predicted"/>
<dbReference type="GO" id="GO:0016758">
    <property type="term" value="F:hexosyltransferase activity"/>
    <property type="evidence" value="ECO:0007669"/>
    <property type="project" value="UniProtKB-ARBA"/>
</dbReference>